<feature type="transmembrane region" description="Helical" evidence="16">
    <location>
        <begin position="450"/>
        <end position="471"/>
    </location>
</feature>
<evidence type="ECO:0000256" key="10">
    <source>
        <dbReference type="ARBA" id="ARBA00033270"/>
    </source>
</evidence>
<feature type="transmembrane region" description="Helical" evidence="16">
    <location>
        <begin position="745"/>
        <end position="765"/>
    </location>
</feature>
<evidence type="ECO:0000256" key="4">
    <source>
        <dbReference type="ARBA" id="ARBA00022692"/>
    </source>
</evidence>
<sequence>MKPRAYVGRTIAIALLALLCALQLFGLLRAPALWSPAVIGVTLAPGESVALGQRELAAPLADPAHIRLRRDADGGWWLRNTSAGKQVALERREANSRTGTARPAPGQQLRIGQEQFTLTSADSREVAFTGAGSAWRYDGAVLLRDGQMQPSCPGTSIGSRARALWNRTGLAFARPLSFGGNLHCDNRLGVAYVAPGSALIRRADGGLLIEVPAADGQRIPLMLTIDGVAGNLAEKEVALAGVESIAAGRTRLSLRTDGARLLLEPQRHVALYAEPRVLLPPGVQWQWRQRGLWSLPAAGGLIAAMVLLALAGVLARCRGSWPFVRGVSTHTRAAAGASLMVALCGVAFLLVLRGGAPPGAGISALLGWAALWCCLLAPGRLGVAAVAGVLLVAVGLLAQLELGLAAMESSMLRHFQKTAALLAIGLGAGSFIRLWMGARRGLAPQARIEYGFAILAIGALAALLLQVAFGNETGVFDVQPVEFAKLALTVLTAHCLAIGLGWHAAPADASLPLRWFRLGAPVLLFLAMTGFALVQVDDYSPLILLGLWSAAMVFAWSLASRRRACAAAVACAVLALAGGIALMRGAGPQQVADLGFYADRFMVWLDPSTHPHTGQQLLLGARAIAEGAWLGSDSLLGVANLGLPGSSALLVPAVEDDFAPSFFLNRHGLAAGLALWLLQALFVLGLLQTAARANATARATGDFRQAWLGRFRCFALCGGAAFVLGHFVLSWGTNLAIFPVMGQPMSFLSAGGSHLLFFICPLLMFDAVSAQSLEESRDASLCPT</sequence>
<keyword evidence="8 16" id="KW-0472">Membrane</keyword>
<evidence type="ECO:0000256" key="3">
    <source>
        <dbReference type="ARBA" id="ARBA00022679"/>
    </source>
</evidence>
<evidence type="ECO:0000256" key="16">
    <source>
        <dbReference type="SAM" id="Phobius"/>
    </source>
</evidence>
<feature type="transmembrane region" description="Helical" evidence="16">
    <location>
        <begin position="419"/>
        <end position="438"/>
    </location>
</feature>
<dbReference type="Proteomes" id="UP000583752">
    <property type="component" value="Unassembled WGS sequence"/>
</dbReference>
<dbReference type="GO" id="GO:0015648">
    <property type="term" value="F:lipid-linked peptidoglycan transporter activity"/>
    <property type="evidence" value="ECO:0007669"/>
    <property type="project" value="TreeGrafter"/>
</dbReference>
<feature type="transmembrane region" description="Helical" evidence="16">
    <location>
        <begin position="384"/>
        <end position="407"/>
    </location>
</feature>
<evidence type="ECO:0000256" key="5">
    <source>
        <dbReference type="ARBA" id="ARBA00022960"/>
    </source>
</evidence>
<keyword evidence="7 16" id="KW-1133">Transmembrane helix</keyword>
<evidence type="ECO:0000256" key="15">
    <source>
        <dbReference type="ARBA" id="ARBA00049902"/>
    </source>
</evidence>
<keyword evidence="3" id="KW-0808">Transferase</keyword>
<dbReference type="Pfam" id="PF01098">
    <property type="entry name" value="FTSW_RODA_SPOVE"/>
    <property type="match status" value="1"/>
</dbReference>
<comment type="caution">
    <text evidence="17">The sequence shown here is derived from an EMBL/GenBank/DDBJ whole genome shotgun (WGS) entry which is preliminary data.</text>
</comment>
<dbReference type="PANTHER" id="PTHR30474:SF2">
    <property type="entry name" value="PEPTIDOGLYCAN GLYCOSYLTRANSFERASE FTSW-RELATED"/>
    <property type="match status" value="1"/>
</dbReference>
<evidence type="ECO:0000256" key="6">
    <source>
        <dbReference type="ARBA" id="ARBA00022984"/>
    </source>
</evidence>
<gene>
    <name evidence="17" type="ORF">HHL21_07235</name>
</gene>
<evidence type="ECO:0000256" key="1">
    <source>
        <dbReference type="ARBA" id="ARBA00004141"/>
    </source>
</evidence>
<dbReference type="AlphaFoldDB" id="A0A848HL16"/>
<evidence type="ECO:0000256" key="14">
    <source>
        <dbReference type="ARBA" id="ARBA00044770"/>
    </source>
</evidence>
<feature type="transmembrane region" description="Helical" evidence="16">
    <location>
        <begin position="334"/>
        <end position="352"/>
    </location>
</feature>
<dbReference type="GO" id="GO:0005886">
    <property type="term" value="C:plasma membrane"/>
    <property type="evidence" value="ECO:0007669"/>
    <property type="project" value="TreeGrafter"/>
</dbReference>
<feature type="transmembrane region" description="Helical" evidence="16">
    <location>
        <begin position="711"/>
        <end position="733"/>
    </location>
</feature>
<feature type="transmembrane region" description="Helical" evidence="16">
    <location>
        <begin position="293"/>
        <end position="314"/>
    </location>
</feature>
<feature type="transmembrane region" description="Helical" evidence="16">
    <location>
        <begin position="539"/>
        <end position="559"/>
    </location>
</feature>
<evidence type="ECO:0000313" key="18">
    <source>
        <dbReference type="Proteomes" id="UP000583752"/>
    </source>
</evidence>
<evidence type="ECO:0000256" key="9">
    <source>
        <dbReference type="ARBA" id="ARBA00032370"/>
    </source>
</evidence>
<keyword evidence="18" id="KW-1185">Reference proteome</keyword>
<keyword evidence="4 16" id="KW-0812">Transmembrane</keyword>
<keyword evidence="2" id="KW-0328">Glycosyltransferase</keyword>
<proteinExistence type="inferred from homology"/>
<feature type="transmembrane region" description="Helical" evidence="16">
    <location>
        <begin position="515"/>
        <end position="533"/>
    </location>
</feature>
<evidence type="ECO:0000256" key="8">
    <source>
        <dbReference type="ARBA" id="ARBA00023136"/>
    </source>
</evidence>
<evidence type="ECO:0000313" key="17">
    <source>
        <dbReference type="EMBL" id="NML60880.1"/>
    </source>
</evidence>
<evidence type="ECO:0000256" key="11">
    <source>
        <dbReference type="ARBA" id="ARBA00038053"/>
    </source>
</evidence>
<evidence type="ECO:0000256" key="2">
    <source>
        <dbReference type="ARBA" id="ARBA00022676"/>
    </source>
</evidence>
<comment type="similarity">
    <text evidence="11">Belongs to the SEDS family. FtsW subfamily.</text>
</comment>
<dbReference type="PANTHER" id="PTHR30474">
    <property type="entry name" value="CELL CYCLE PROTEIN"/>
    <property type="match status" value="1"/>
</dbReference>
<dbReference type="EMBL" id="JABBGG010000003">
    <property type="protein sequence ID" value="NML60880.1"/>
    <property type="molecule type" value="Genomic_DNA"/>
</dbReference>
<organism evidence="17 18">
    <name type="scientific">Massilia polaris</name>
    <dbReference type="NCBI Taxonomy" id="2728846"/>
    <lineage>
        <taxon>Bacteria</taxon>
        <taxon>Pseudomonadati</taxon>
        <taxon>Pseudomonadota</taxon>
        <taxon>Betaproteobacteria</taxon>
        <taxon>Burkholderiales</taxon>
        <taxon>Oxalobacteraceae</taxon>
        <taxon>Telluria group</taxon>
        <taxon>Massilia</taxon>
    </lineage>
</organism>
<dbReference type="GO" id="GO:0008955">
    <property type="term" value="F:peptidoglycan glycosyltransferase activity"/>
    <property type="evidence" value="ECO:0007669"/>
    <property type="project" value="UniProtKB-EC"/>
</dbReference>
<protein>
    <recommendedName>
        <fullName evidence="12">Probable peptidoglycan glycosyltransferase FtsW</fullName>
        <ecNumber evidence="14">2.4.99.28</ecNumber>
    </recommendedName>
    <alternativeName>
        <fullName evidence="13">Cell division protein FtsW</fullName>
    </alternativeName>
    <alternativeName>
        <fullName evidence="10">Cell wall polymerase</fullName>
    </alternativeName>
    <alternativeName>
        <fullName evidence="9">Peptidoglycan polymerase</fullName>
    </alternativeName>
</protein>
<evidence type="ECO:0000256" key="13">
    <source>
        <dbReference type="ARBA" id="ARBA00041418"/>
    </source>
</evidence>
<feature type="transmembrane region" description="Helical" evidence="16">
    <location>
        <begin position="483"/>
        <end position="503"/>
    </location>
</feature>
<name>A0A848HL16_9BURK</name>
<dbReference type="GO" id="GO:0009252">
    <property type="term" value="P:peptidoglycan biosynthetic process"/>
    <property type="evidence" value="ECO:0007669"/>
    <property type="project" value="UniProtKB-KW"/>
</dbReference>
<feature type="transmembrane region" description="Helical" evidence="16">
    <location>
        <begin position="669"/>
        <end position="690"/>
    </location>
</feature>
<dbReference type="GO" id="GO:0008360">
    <property type="term" value="P:regulation of cell shape"/>
    <property type="evidence" value="ECO:0007669"/>
    <property type="project" value="UniProtKB-KW"/>
</dbReference>
<keyword evidence="6" id="KW-0573">Peptidoglycan synthesis</keyword>
<comment type="catalytic activity">
    <reaction evidence="15">
        <text>[GlcNAc-(1-&gt;4)-Mur2Ac(oyl-L-Ala-gamma-D-Glu-L-Lys-D-Ala-D-Ala)](n)-di-trans,octa-cis-undecaprenyl diphosphate + beta-D-GlcNAc-(1-&gt;4)-Mur2Ac(oyl-L-Ala-gamma-D-Glu-L-Lys-D-Ala-D-Ala)-di-trans,octa-cis-undecaprenyl diphosphate = [GlcNAc-(1-&gt;4)-Mur2Ac(oyl-L-Ala-gamma-D-Glu-L-Lys-D-Ala-D-Ala)](n+1)-di-trans,octa-cis-undecaprenyl diphosphate + di-trans,octa-cis-undecaprenyl diphosphate + H(+)</text>
        <dbReference type="Rhea" id="RHEA:23708"/>
        <dbReference type="Rhea" id="RHEA-COMP:9602"/>
        <dbReference type="Rhea" id="RHEA-COMP:9603"/>
        <dbReference type="ChEBI" id="CHEBI:15378"/>
        <dbReference type="ChEBI" id="CHEBI:58405"/>
        <dbReference type="ChEBI" id="CHEBI:60033"/>
        <dbReference type="ChEBI" id="CHEBI:78435"/>
        <dbReference type="EC" id="2.4.99.28"/>
    </reaction>
</comment>
<reference evidence="17 18" key="1">
    <citation type="submission" date="2020-04" db="EMBL/GenBank/DDBJ databases">
        <title>Massilia sp. RP-1-19 isolated from soil.</title>
        <authorList>
            <person name="Dahal R.H."/>
        </authorList>
    </citation>
    <scope>NUCLEOTIDE SEQUENCE [LARGE SCALE GENOMIC DNA]</scope>
    <source>
        <strain evidence="17 18">RP-1-19</strain>
    </source>
</reference>
<evidence type="ECO:0000256" key="7">
    <source>
        <dbReference type="ARBA" id="ARBA00022989"/>
    </source>
</evidence>
<dbReference type="GO" id="GO:0051301">
    <property type="term" value="P:cell division"/>
    <property type="evidence" value="ECO:0007669"/>
    <property type="project" value="InterPro"/>
</dbReference>
<dbReference type="InterPro" id="IPR001182">
    <property type="entry name" value="FtsW/RodA"/>
</dbReference>
<evidence type="ECO:0000256" key="12">
    <source>
        <dbReference type="ARBA" id="ARBA00041185"/>
    </source>
</evidence>
<keyword evidence="5" id="KW-0133">Cell shape</keyword>
<accession>A0A848HL16</accession>
<feature type="transmembrane region" description="Helical" evidence="16">
    <location>
        <begin position="566"/>
        <end position="586"/>
    </location>
</feature>
<dbReference type="GO" id="GO:0032153">
    <property type="term" value="C:cell division site"/>
    <property type="evidence" value="ECO:0007669"/>
    <property type="project" value="TreeGrafter"/>
</dbReference>
<comment type="subcellular location">
    <subcellularLocation>
        <location evidence="1">Membrane</location>
        <topology evidence="1">Multi-pass membrane protein</topology>
    </subcellularLocation>
</comment>
<dbReference type="EC" id="2.4.99.28" evidence="14"/>
<feature type="transmembrane region" description="Helical" evidence="16">
    <location>
        <begin position="358"/>
        <end position="377"/>
    </location>
</feature>